<evidence type="ECO:0000256" key="5">
    <source>
        <dbReference type="SAM" id="MobiDB-lite"/>
    </source>
</evidence>
<feature type="region of interest" description="Disordered" evidence="5">
    <location>
        <begin position="100"/>
        <end position="130"/>
    </location>
</feature>
<dbReference type="SMART" id="SM00363">
    <property type="entry name" value="S4"/>
    <property type="match status" value="1"/>
</dbReference>
<proteinExistence type="inferred from homology"/>
<keyword evidence="3 4" id="KW-0238">DNA-binding</keyword>
<evidence type="ECO:0000259" key="6">
    <source>
        <dbReference type="SMART" id="SM00363"/>
    </source>
</evidence>
<dbReference type="CDD" id="cd00165">
    <property type="entry name" value="S4"/>
    <property type="match status" value="1"/>
</dbReference>
<comment type="caution">
    <text evidence="7">The sequence shown here is derived from an EMBL/GenBank/DDBJ whole genome shotgun (WGS) entry which is preliminary data.</text>
</comment>
<organism evidence="7 8">
    <name type="scientific">Cycloclasticus pugetii</name>
    <dbReference type="NCBI Taxonomy" id="34068"/>
    <lineage>
        <taxon>Bacteria</taxon>
        <taxon>Pseudomonadati</taxon>
        <taxon>Pseudomonadota</taxon>
        <taxon>Gammaproteobacteria</taxon>
        <taxon>Thiotrichales</taxon>
        <taxon>Piscirickettsiaceae</taxon>
        <taxon>Cycloclasticus</taxon>
    </lineage>
</organism>
<dbReference type="InterPro" id="IPR002942">
    <property type="entry name" value="S4_RNA-bd"/>
</dbReference>
<evidence type="ECO:0000313" key="7">
    <source>
        <dbReference type="EMBL" id="EPD12356.1"/>
    </source>
</evidence>
<dbReference type="InterPro" id="IPR025708">
    <property type="entry name" value="HSP15"/>
</dbReference>
<comment type="similarity">
    <text evidence="1 4">Belongs to the HSP15 family.</text>
</comment>
<protein>
    <recommendedName>
        <fullName evidence="4">Heat shock protein 15</fullName>
    </recommendedName>
</protein>
<keyword evidence="7" id="KW-0346">Stress response</keyword>
<evidence type="ECO:0000256" key="3">
    <source>
        <dbReference type="ARBA" id="ARBA00023125"/>
    </source>
</evidence>
<evidence type="ECO:0000256" key="2">
    <source>
        <dbReference type="ARBA" id="ARBA00022884"/>
    </source>
</evidence>
<dbReference type="GO" id="GO:0003677">
    <property type="term" value="F:DNA binding"/>
    <property type="evidence" value="ECO:0007669"/>
    <property type="project" value="UniProtKB-KW"/>
</dbReference>
<accession>A0AB33Z060</accession>
<name>A0AB33Z060_9GAMM</name>
<dbReference type="Proteomes" id="UP000015462">
    <property type="component" value="Unassembled WGS sequence"/>
</dbReference>
<dbReference type="RefSeq" id="WP_015005219.1">
    <property type="nucleotide sequence ID" value="NZ_FQZJ01000006.1"/>
</dbReference>
<dbReference type="AlphaFoldDB" id="A0AB33Z060"/>
<keyword evidence="8" id="KW-1185">Reference proteome</keyword>
<dbReference type="InterPro" id="IPR036986">
    <property type="entry name" value="S4_RNA-bd_sf"/>
</dbReference>
<dbReference type="Pfam" id="PF01479">
    <property type="entry name" value="S4"/>
    <property type="match status" value="1"/>
</dbReference>
<feature type="domain" description="RNA-binding S4" evidence="6">
    <location>
        <begin position="9"/>
        <end position="75"/>
    </location>
</feature>
<evidence type="ECO:0000256" key="4">
    <source>
        <dbReference type="PIRNR" id="PIRNR016821"/>
    </source>
</evidence>
<evidence type="ECO:0000256" key="1">
    <source>
        <dbReference type="ARBA" id="ARBA00008396"/>
    </source>
</evidence>
<dbReference type="PIRSF" id="PIRSF016821">
    <property type="entry name" value="HSP15"/>
    <property type="match status" value="1"/>
</dbReference>
<sequence>MTENVLTKQRLDTWLWAARFFKTRRLATEAISGGKIHLNGQRSKPSKEVRIDDSLQIHKAGYQWTVKIVGLNPQRRPAKEAVLLYKESDESLQQRQALKALNKDMNASMPRSERPNKKQRRQIHRFKQTD</sequence>
<dbReference type="GO" id="GO:0003727">
    <property type="term" value="F:single-stranded RNA binding"/>
    <property type="evidence" value="ECO:0007669"/>
    <property type="project" value="InterPro"/>
</dbReference>
<dbReference type="GO" id="GO:0043023">
    <property type="term" value="F:ribosomal large subunit binding"/>
    <property type="evidence" value="ECO:0007669"/>
    <property type="project" value="InterPro"/>
</dbReference>
<dbReference type="Gene3D" id="3.10.290.10">
    <property type="entry name" value="RNA-binding S4 domain"/>
    <property type="match status" value="1"/>
</dbReference>
<gene>
    <name evidence="7" type="ORF">L196_10334</name>
</gene>
<feature type="compositionally biased region" description="Basic residues" evidence="5">
    <location>
        <begin position="117"/>
        <end position="130"/>
    </location>
</feature>
<reference evidence="7 8" key="1">
    <citation type="journal article" date="2013" name="Genome Announc.">
        <title>Genome Sequence of the Pyrene- and Fluoranthene-Degrading Bacterium Cycloclasticus sp. Strain PY97M.</title>
        <authorList>
            <person name="Cui Z."/>
            <person name="Xu G."/>
            <person name="Li Q."/>
            <person name="Gao W."/>
            <person name="Zheng L."/>
        </authorList>
    </citation>
    <scope>NUCLEOTIDE SEQUENCE [LARGE SCALE GENOMIC DNA]</scope>
    <source>
        <strain evidence="7 8">PY97M</strain>
    </source>
</reference>
<evidence type="ECO:0000313" key="8">
    <source>
        <dbReference type="Proteomes" id="UP000015462"/>
    </source>
</evidence>
<dbReference type="GO" id="GO:0034605">
    <property type="term" value="P:cellular response to heat"/>
    <property type="evidence" value="ECO:0007669"/>
    <property type="project" value="InterPro"/>
</dbReference>
<dbReference type="EMBL" id="ASHL01000011">
    <property type="protein sequence ID" value="EPD12356.1"/>
    <property type="molecule type" value="Genomic_DNA"/>
</dbReference>
<dbReference type="SUPFAM" id="SSF55174">
    <property type="entry name" value="Alpha-L RNA-binding motif"/>
    <property type="match status" value="1"/>
</dbReference>
<keyword evidence="2 4" id="KW-0694">RNA-binding</keyword>
<dbReference type="PROSITE" id="PS50889">
    <property type="entry name" value="S4"/>
    <property type="match status" value="1"/>
</dbReference>